<gene>
    <name evidence="2" type="ORF">APZ42_030010</name>
</gene>
<sequence>QCNPGPQLVLVLASRPRVYHQAVPSPAPSYGGSAEGGHGGHQSVDYGGYGVGYGAQACGYGGAARGGHGGQSAGYQESNGGGNGSRGLARSGHGGPTGKRNAPILFTPTFHQTTMTFYGGGEQTGSYRCFTGGMHSEQVGGYGGSTGGNPL</sequence>
<feature type="non-terminal residue" evidence="2">
    <location>
        <position position="1"/>
    </location>
</feature>
<name>A0A162D3T9_9CRUS</name>
<organism evidence="2 3">
    <name type="scientific">Daphnia magna</name>
    <dbReference type="NCBI Taxonomy" id="35525"/>
    <lineage>
        <taxon>Eukaryota</taxon>
        <taxon>Metazoa</taxon>
        <taxon>Ecdysozoa</taxon>
        <taxon>Arthropoda</taxon>
        <taxon>Crustacea</taxon>
        <taxon>Branchiopoda</taxon>
        <taxon>Diplostraca</taxon>
        <taxon>Cladocera</taxon>
        <taxon>Anomopoda</taxon>
        <taxon>Daphniidae</taxon>
        <taxon>Daphnia</taxon>
    </lineage>
</organism>
<evidence type="ECO:0000313" key="2">
    <source>
        <dbReference type="EMBL" id="KZS06514.1"/>
    </source>
</evidence>
<dbReference type="AlphaFoldDB" id="A0A162D3T9"/>
<keyword evidence="3" id="KW-1185">Reference proteome</keyword>
<comment type="caution">
    <text evidence="2">The sequence shown here is derived from an EMBL/GenBank/DDBJ whole genome shotgun (WGS) entry which is preliminary data.</text>
</comment>
<feature type="region of interest" description="Disordered" evidence="1">
    <location>
        <begin position="64"/>
        <end position="102"/>
    </location>
</feature>
<accession>A0A162D3T9</accession>
<evidence type="ECO:0000256" key="1">
    <source>
        <dbReference type="SAM" id="MobiDB-lite"/>
    </source>
</evidence>
<dbReference type="EMBL" id="LRGB01002697">
    <property type="protein sequence ID" value="KZS06514.1"/>
    <property type="molecule type" value="Genomic_DNA"/>
</dbReference>
<proteinExistence type="predicted"/>
<reference evidence="2 3" key="1">
    <citation type="submission" date="2016-03" db="EMBL/GenBank/DDBJ databases">
        <title>EvidentialGene: Evidence-directed Construction of Genes on Genomes.</title>
        <authorList>
            <person name="Gilbert D.G."/>
            <person name="Choi J.-H."/>
            <person name="Mockaitis K."/>
            <person name="Colbourne J."/>
            <person name="Pfrender M."/>
        </authorList>
    </citation>
    <scope>NUCLEOTIDE SEQUENCE [LARGE SCALE GENOMIC DNA]</scope>
    <source>
        <strain evidence="2 3">Xinb3</strain>
        <tissue evidence="2">Complete organism</tissue>
    </source>
</reference>
<dbReference type="Proteomes" id="UP000076858">
    <property type="component" value="Unassembled WGS sequence"/>
</dbReference>
<evidence type="ECO:0000313" key="3">
    <source>
        <dbReference type="Proteomes" id="UP000076858"/>
    </source>
</evidence>
<protein>
    <submittedName>
        <fullName evidence="2">Uncharacterized protein</fullName>
    </submittedName>
</protein>